<evidence type="ECO:0000313" key="4">
    <source>
        <dbReference type="Proteomes" id="UP000694569"/>
    </source>
</evidence>
<dbReference type="NCBIfam" id="TIGR01571">
    <property type="entry name" value="A_thal_Cys_rich"/>
    <property type="match status" value="1"/>
</dbReference>
<dbReference type="Pfam" id="PF04749">
    <property type="entry name" value="PLAC8"/>
    <property type="match status" value="1"/>
</dbReference>
<reference evidence="3" key="2">
    <citation type="submission" date="2025-09" db="UniProtKB">
        <authorList>
            <consortium name="Ensembl"/>
        </authorList>
    </citation>
    <scope>IDENTIFICATION</scope>
</reference>
<evidence type="ECO:0000256" key="1">
    <source>
        <dbReference type="ARBA" id="ARBA00009024"/>
    </source>
</evidence>
<dbReference type="InterPro" id="IPR006461">
    <property type="entry name" value="PLAC_motif_containing"/>
</dbReference>
<comment type="similarity">
    <text evidence="1">Belongs to the cornifelin family.</text>
</comment>
<evidence type="ECO:0000256" key="2">
    <source>
        <dbReference type="SAM" id="MobiDB-lite"/>
    </source>
</evidence>
<name>A0A8C5LVR9_9ANUR</name>
<accession>A0A8C5LVR9</accession>
<keyword evidence="4" id="KW-1185">Reference proteome</keyword>
<dbReference type="AlphaFoldDB" id="A0A8C5LVR9"/>
<feature type="compositionally biased region" description="Basic and acidic residues" evidence="2">
    <location>
        <begin position="1"/>
        <end position="19"/>
    </location>
</feature>
<dbReference type="Proteomes" id="UP000694569">
    <property type="component" value="Unplaced"/>
</dbReference>
<proteinExistence type="inferred from homology"/>
<feature type="region of interest" description="Disordered" evidence="2">
    <location>
        <begin position="1"/>
        <end position="23"/>
    </location>
</feature>
<evidence type="ECO:0000313" key="3">
    <source>
        <dbReference type="Ensembl" id="ENSLLEP00000004764.1"/>
    </source>
</evidence>
<protein>
    <submittedName>
        <fullName evidence="3">Uncharacterized protein</fullName>
    </submittedName>
</protein>
<organism evidence="3 4">
    <name type="scientific">Leptobrachium leishanense</name>
    <name type="common">Leishan spiny toad</name>
    <dbReference type="NCBI Taxonomy" id="445787"/>
    <lineage>
        <taxon>Eukaryota</taxon>
        <taxon>Metazoa</taxon>
        <taxon>Chordata</taxon>
        <taxon>Craniata</taxon>
        <taxon>Vertebrata</taxon>
        <taxon>Euteleostomi</taxon>
        <taxon>Amphibia</taxon>
        <taxon>Batrachia</taxon>
        <taxon>Anura</taxon>
        <taxon>Pelobatoidea</taxon>
        <taxon>Megophryidae</taxon>
        <taxon>Leptobrachium</taxon>
    </lineage>
</organism>
<feature type="compositionally biased region" description="Pro residues" evidence="2">
    <location>
        <begin position="189"/>
        <end position="201"/>
    </location>
</feature>
<dbReference type="GeneTree" id="ENSGT00940000163927"/>
<feature type="region of interest" description="Disordered" evidence="2">
    <location>
        <begin position="189"/>
        <end position="212"/>
    </location>
</feature>
<dbReference type="Ensembl" id="ENSLLET00000004975.1">
    <property type="protein sequence ID" value="ENSLLEP00000004764.1"/>
    <property type="gene ID" value="ENSLLEG00000003044.1"/>
</dbReference>
<dbReference type="PANTHER" id="PTHR15907">
    <property type="entry name" value="DUF614 FAMILY PROTEIN-RELATED"/>
    <property type="match status" value="1"/>
</dbReference>
<dbReference type="OrthoDB" id="1045822at2759"/>
<reference evidence="3" key="1">
    <citation type="submission" date="2025-08" db="UniProtKB">
        <authorList>
            <consortium name="Ensembl"/>
        </authorList>
    </citation>
    <scope>IDENTIFICATION</scope>
</reference>
<sequence>MEGDGEGLRETRDRESKEGLRRKKEITRDGGLMRIMQATMNTVSVQPMAVTQTVTMVQANGWSTGICDCCDDCGICCCAFWCFPCFQCKTSDEFGECLCLPLLESGCLGYFGISGTAPCISLAIRSSARERYRIHGSICNDCCLVCCCMQCSWCQIAREIKKRKQPFTLVTAQTTNVVVPNYNQFNNYPPSPSTKNPPPNGDPSSPALLPSSTGQSGVFMYF</sequence>